<keyword evidence="2" id="KW-1133">Transmembrane helix</keyword>
<evidence type="ECO:0000256" key="1">
    <source>
        <dbReference type="RuleBase" id="RU000363"/>
    </source>
</evidence>
<protein>
    <submittedName>
        <fullName evidence="3">D-beta-hydroxybutyrate dehydrogenase-like 2</fullName>
    </submittedName>
</protein>
<accession>A0A8J5MYJ3</accession>
<comment type="caution">
    <text evidence="3">The sequence shown here is derived from an EMBL/GenBank/DDBJ whole genome shotgun (WGS) entry which is preliminary data.</text>
</comment>
<evidence type="ECO:0000256" key="2">
    <source>
        <dbReference type="SAM" id="Phobius"/>
    </source>
</evidence>
<dbReference type="InterPro" id="IPR002347">
    <property type="entry name" value="SDR_fam"/>
</dbReference>
<dbReference type="AlphaFoldDB" id="A0A8J5MYJ3"/>
<dbReference type="GO" id="GO:0008202">
    <property type="term" value="P:steroid metabolic process"/>
    <property type="evidence" value="ECO:0007669"/>
    <property type="project" value="TreeGrafter"/>
</dbReference>
<dbReference type="InterPro" id="IPR036291">
    <property type="entry name" value="NAD(P)-bd_dom_sf"/>
</dbReference>
<dbReference type="EMBL" id="JAHLQT010020073">
    <property type="protein sequence ID" value="KAG7168548.1"/>
    <property type="molecule type" value="Genomic_DNA"/>
</dbReference>
<evidence type="ECO:0000313" key="4">
    <source>
        <dbReference type="Proteomes" id="UP000747542"/>
    </source>
</evidence>
<proteinExistence type="inferred from homology"/>
<keyword evidence="2" id="KW-0812">Transmembrane</keyword>
<dbReference type="PROSITE" id="PS51257">
    <property type="entry name" value="PROKAR_LIPOPROTEIN"/>
    <property type="match status" value="1"/>
</dbReference>
<dbReference type="Pfam" id="PF00106">
    <property type="entry name" value="adh_short"/>
    <property type="match status" value="1"/>
</dbReference>
<sequence>MLSARYAHQYKTTYKHQQPTGVVFTLSCRTRMIWTYDKTEEVVFWGCVSVLLAALLHVLGLCSWWTVFPTTWLLSGGASLILSSLTVSSSGKAVLVTGCDTGFGNSFALILDRLGFRVFAGCLHAGGEGANHLRREGSSRLHVLQMDVTNQEQLDKAAQEVKHLLPEGEVLWSLVNNAGLSAFGEVEWVPLNTYRKVAEVNVFGVISVTKTFLPLLRRARGRVVNMSSVAGTIGRGVMSPYNLTKFAIEGFSDCLRQEMMAWGVSVILVEPSNFSA</sequence>
<reference evidence="3" key="1">
    <citation type="journal article" date="2021" name="Sci. Adv.">
        <title>The American lobster genome reveals insights on longevity, neural, and immune adaptations.</title>
        <authorList>
            <person name="Polinski J.M."/>
            <person name="Zimin A.V."/>
            <person name="Clark K.F."/>
            <person name="Kohn A.B."/>
            <person name="Sadowski N."/>
            <person name="Timp W."/>
            <person name="Ptitsyn A."/>
            <person name="Khanna P."/>
            <person name="Romanova D.Y."/>
            <person name="Williams P."/>
            <person name="Greenwood S.J."/>
            <person name="Moroz L.L."/>
            <person name="Walt D.R."/>
            <person name="Bodnar A.G."/>
        </authorList>
    </citation>
    <scope>NUCLEOTIDE SEQUENCE</scope>
    <source>
        <strain evidence="3">GMGI-L3</strain>
    </source>
</reference>
<dbReference type="GO" id="GO:0016491">
    <property type="term" value="F:oxidoreductase activity"/>
    <property type="evidence" value="ECO:0007669"/>
    <property type="project" value="TreeGrafter"/>
</dbReference>
<keyword evidence="2" id="KW-0472">Membrane</keyword>
<dbReference type="PANTHER" id="PTHR43313:SF36">
    <property type="entry name" value="D-BETA-HYDROXYBUTYRATE DEHYDROGENASE, MITOCHONDRIAL"/>
    <property type="match status" value="1"/>
</dbReference>
<dbReference type="PRINTS" id="PR00080">
    <property type="entry name" value="SDRFAMILY"/>
</dbReference>
<name>A0A8J5MYJ3_HOMAM</name>
<evidence type="ECO:0000313" key="3">
    <source>
        <dbReference type="EMBL" id="KAG7168548.1"/>
    </source>
</evidence>
<dbReference type="PRINTS" id="PR00081">
    <property type="entry name" value="GDHRDH"/>
</dbReference>
<keyword evidence="4" id="KW-1185">Reference proteome</keyword>
<dbReference type="SUPFAM" id="SSF51735">
    <property type="entry name" value="NAD(P)-binding Rossmann-fold domains"/>
    <property type="match status" value="1"/>
</dbReference>
<feature type="transmembrane region" description="Helical" evidence="2">
    <location>
        <begin position="42"/>
        <end position="66"/>
    </location>
</feature>
<dbReference type="Gene3D" id="3.40.50.720">
    <property type="entry name" value="NAD(P)-binding Rossmann-like Domain"/>
    <property type="match status" value="1"/>
</dbReference>
<comment type="similarity">
    <text evidence="1">Belongs to the short-chain dehydrogenases/reductases (SDR) family.</text>
</comment>
<organism evidence="3 4">
    <name type="scientific">Homarus americanus</name>
    <name type="common">American lobster</name>
    <dbReference type="NCBI Taxonomy" id="6706"/>
    <lineage>
        <taxon>Eukaryota</taxon>
        <taxon>Metazoa</taxon>
        <taxon>Ecdysozoa</taxon>
        <taxon>Arthropoda</taxon>
        <taxon>Crustacea</taxon>
        <taxon>Multicrustacea</taxon>
        <taxon>Malacostraca</taxon>
        <taxon>Eumalacostraca</taxon>
        <taxon>Eucarida</taxon>
        <taxon>Decapoda</taxon>
        <taxon>Pleocyemata</taxon>
        <taxon>Astacidea</taxon>
        <taxon>Nephropoidea</taxon>
        <taxon>Nephropidae</taxon>
        <taxon>Homarus</taxon>
    </lineage>
</organism>
<gene>
    <name evidence="3" type="primary">Bdh1-L2</name>
    <name evidence="3" type="ORF">Hamer_G002634</name>
</gene>
<dbReference type="Proteomes" id="UP000747542">
    <property type="component" value="Unassembled WGS sequence"/>
</dbReference>
<feature type="non-terminal residue" evidence="3">
    <location>
        <position position="276"/>
    </location>
</feature>
<dbReference type="PANTHER" id="PTHR43313">
    <property type="entry name" value="SHORT-CHAIN DEHYDROGENASE/REDUCTASE FAMILY 9C"/>
    <property type="match status" value="1"/>
</dbReference>